<dbReference type="KEGG" id="spon:HME9304_00732"/>
<reference evidence="2 3" key="1">
    <citation type="submission" date="2018-06" db="EMBL/GenBank/DDBJ databases">
        <title>Spongiibacterium sp. HME9304 Genome sequencing and assembly.</title>
        <authorList>
            <person name="Kang H."/>
            <person name="Kim H."/>
            <person name="Joh K."/>
        </authorList>
    </citation>
    <scope>NUCLEOTIDE SEQUENCE [LARGE SCALE GENOMIC DNA]</scope>
    <source>
        <strain evidence="2 3">HME9304</strain>
    </source>
</reference>
<proteinExistence type="predicted"/>
<protein>
    <submittedName>
        <fullName evidence="2">Uncharacterized protein</fullName>
    </submittedName>
</protein>
<evidence type="ECO:0000313" key="2">
    <source>
        <dbReference type="EMBL" id="AWX43741.1"/>
    </source>
</evidence>
<evidence type="ECO:0000256" key="1">
    <source>
        <dbReference type="SAM" id="MobiDB-lite"/>
    </source>
</evidence>
<accession>A0A2Z4LPF6</accession>
<sequence>MSREKEGKQKLGKTTPSSTPKEKKAAKRAKRDAKKRTE</sequence>
<evidence type="ECO:0000313" key="3">
    <source>
        <dbReference type="Proteomes" id="UP000248536"/>
    </source>
</evidence>
<dbReference type="Proteomes" id="UP000248536">
    <property type="component" value="Chromosome"/>
</dbReference>
<feature type="compositionally biased region" description="Basic residues" evidence="1">
    <location>
        <begin position="24"/>
        <end position="38"/>
    </location>
</feature>
<name>A0A2Z4LPF6_9FLAO</name>
<organism evidence="2 3">
    <name type="scientific">Flagellimonas maritima</name>
    <dbReference type="NCBI Taxonomy" id="1383885"/>
    <lineage>
        <taxon>Bacteria</taxon>
        <taxon>Pseudomonadati</taxon>
        <taxon>Bacteroidota</taxon>
        <taxon>Flavobacteriia</taxon>
        <taxon>Flavobacteriales</taxon>
        <taxon>Flavobacteriaceae</taxon>
        <taxon>Flagellimonas</taxon>
    </lineage>
</organism>
<feature type="region of interest" description="Disordered" evidence="1">
    <location>
        <begin position="1"/>
        <end position="38"/>
    </location>
</feature>
<dbReference type="EMBL" id="CP030104">
    <property type="protein sequence ID" value="AWX43741.1"/>
    <property type="molecule type" value="Genomic_DNA"/>
</dbReference>
<keyword evidence="3" id="KW-1185">Reference proteome</keyword>
<dbReference type="AlphaFoldDB" id="A0A2Z4LPF6"/>
<gene>
    <name evidence="2" type="ORF">HME9304_00732</name>
</gene>